<keyword evidence="4" id="KW-1185">Reference proteome</keyword>
<proteinExistence type="predicted"/>
<organism evidence="3 4">
    <name type="scientific">Allacma fusca</name>
    <dbReference type="NCBI Taxonomy" id="39272"/>
    <lineage>
        <taxon>Eukaryota</taxon>
        <taxon>Metazoa</taxon>
        <taxon>Ecdysozoa</taxon>
        <taxon>Arthropoda</taxon>
        <taxon>Hexapoda</taxon>
        <taxon>Collembola</taxon>
        <taxon>Symphypleona</taxon>
        <taxon>Sminthuridae</taxon>
        <taxon>Allacma</taxon>
    </lineage>
</organism>
<feature type="signal peptide" evidence="2">
    <location>
        <begin position="1"/>
        <end position="23"/>
    </location>
</feature>
<sequence>MRSIIRATAFMAILFIVNDRTSGFQENSVRFKRSVEKLKHIFNIFDKGGKFQGGYNPNYGSGYAGSNANANAQANSQAGQFGPFDYVYGIEEYSNAQAVAGSSANSGGGGGSASASAASYSGGASYGQSG</sequence>
<comment type="caution">
    <text evidence="3">The sequence shown here is derived from an EMBL/GenBank/DDBJ whole genome shotgun (WGS) entry which is preliminary data.</text>
</comment>
<accession>A0A8J2JTZ8</accession>
<evidence type="ECO:0000313" key="3">
    <source>
        <dbReference type="EMBL" id="CAG7727418.1"/>
    </source>
</evidence>
<feature type="chain" id="PRO_5035318678" evidence="2">
    <location>
        <begin position="24"/>
        <end position="130"/>
    </location>
</feature>
<evidence type="ECO:0000256" key="1">
    <source>
        <dbReference type="SAM" id="MobiDB-lite"/>
    </source>
</evidence>
<dbReference type="EMBL" id="CAJVCH010148311">
    <property type="protein sequence ID" value="CAG7727418.1"/>
    <property type="molecule type" value="Genomic_DNA"/>
</dbReference>
<gene>
    <name evidence="3" type="ORF">AFUS01_LOCUS16262</name>
</gene>
<keyword evidence="2" id="KW-0732">Signal</keyword>
<protein>
    <submittedName>
        <fullName evidence="3">Uncharacterized protein</fullName>
    </submittedName>
</protein>
<dbReference type="Proteomes" id="UP000708208">
    <property type="component" value="Unassembled WGS sequence"/>
</dbReference>
<dbReference type="AlphaFoldDB" id="A0A8J2JTZ8"/>
<evidence type="ECO:0000256" key="2">
    <source>
        <dbReference type="SAM" id="SignalP"/>
    </source>
</evidence>
<feature type="region of interest" description="Disordered" evidence="1">
    <location>
        <begin position="100"/>
        <end position="130"/>
    </location>
</feature>
<evidence type="ECO:0000313" key="4">
    <source>
        <dbReference type="Proteomes" id="UP000708208"/>
    </source>
</evidence>
<name>A0A8J2JTZ8_9HEXA</name>
<feature type="compositionally biased region" description="Low complexity" evidence="1">
    <location>
        <begin position="113"/>
        <end position="130"/>
    </location>
</feature>
<reference evidence="3" key="1">
    <citation type="submission" date="2021-06" db="EMBL/GenBank/DDBJ databases">
        <authorList>
            <person name="Hodson N. C."/>
            <person name="Mongue J. A."/>
            <person name="Jaron S. K."/>
        </authorList>
    </citation>
    <scope>NUCLEOTIDE SEQUENCE</scope>
</reference>